<evidence type="ECO:0000313" key="3">
    <source>
        <dbReference type="Proteomes" id="UP000240653"/>
    </source>
</evidence>
<dbReference type="Pfam" id="PF06772">
    <property type="entry name" value="LtrA"/>
    <property type="match status" value="1"/>
</dbReference>
<feature type="transmembrane region" description="Helical" evidence="1">
    <location>
        <begin position="240"/>
        <end position="263"/>
    </location>
</feature>
<gene>
    <name evidence="2" type="ORF">C7I85_02260</name>
</gene>
<dbReference type="PANTHER" id="PTHR36840:SF1">
    <property type="entry name" value="BLL5714 PROTEIN"/>
    <property type="match status" value="1"/>
</dbReference>
<sequence>MAESKRVLGSKHDLARARTGEEAKVEYVELFFDLVFVFAVTQISHTLLKHLTVLGAFHAAFLLMAVWWVWVYTSWVTNWMDPRHGPVRLLLFVLMLAGLLLSTSIPEAFDSRGLVFAGAYVFMQVGRSIFMLWALRLHNKVNYLNFWRITAWLSLSGVFWIAGAFAEGETRFAIWIVALLIEYTAPAAAFWTPRLGASKTAEWDVEGGHMAERSALFIIIALGESVLVTGATFAELELTTGVMVAFLASFGASVAMWWIYFNIGAETAKHHIETSSDPGRVARIAYTYSPLLLVAGIIVTAVGDELTLAHPSGHHADMASILTIVGGPALYVFGNLVFKRIAMNIVPLSHMIGLALLLVVGLSGPLLNPMTLSVLTTVILFSVAYWEYRLHSRRLAASH</sequence>
<feature type="transmembrane region" description="Helical" evidence="1">
    <location>
        <begin position="318"/>
        <end position="338"/>
    </location>
</feature>
<evidence type="ECO:0000313" key="2">
    <source>
        <dbReference type="EMBL" id="PSJ63960.1"/>
    </source>
</evidence>
<name>A0A2P7SN86_9HYPH</name>
<feature type="transmembrane region" description="Helical" evidence="1">
    <location>
        <begin position="172"/>
        <end position="193"/>
    </location>
</feature>
<dbReference type="AlphaFoldDB" id="A0A2P7SN86"/>
<keyword evidence="1" id="KW-0472">Membrane</keyword>
<dbReference type="OrthoDB" id="5520804at2"/>
<dbReference type="PANTHER" id="PTHR36840">
    <property type="entry name" value="BLL5714 PROTEIN"/>
    <property type="match status" value="1"/>
</dbReference>
<feature type="transmembrane region" description="Helical" evidence="1">
    <location>
        <begin position="345"/>
        <end position="364"/>
    </location>
</feature>
<feature type="transmembrane region" description="Helical" evidence="1">
    <location>
        <begin position="54"/>
        <end position="77"/>
    </location>
</feature>
<evidence type="ECO:0000256" key="1">
    <source>
        <dbReference type="SAM" id="Phobius"/>
    </source>
</evidence>
<dbReference type="EMBL" id="PXYL01000001">
    <property type="protein sequence ID" value="PSJ63960.1"/>
    <property type="molecule type" value="Genomic_DNA"/>
</dbReference>
<organism evidence="2 3">
    <name type="scientific">Pseudaminobacter soli</name>
    <name type="common">ex Li et al. 2025</name>
    <dbReference type="NCBI Taxonomy" id="1295366"/>
    <lineage>
        <taxon>Bacteria</taxon>
        <taxon>Pseudomonadati</taxon>
        <taxon>Pseudomonadota</taxon>
        <taxon>Alphaproteobacteria</taxon>
        <taxon>Hyphomicrobiales</taxon>
        <taxon>Phyllobacteriaceae</taxon>
        <taxon>Pseudaminobacter</taxon>
    </lineage>
</organism>
<feature type="transmembrane region" description="Helical" evidence="1">
    <location>
        <begin position="89"/>
        <end position="109"/>
    </location>
</feature>
<dbReference type="RefSeq" id="WP_106722316.1">
    <property type="nucleotide sequence ID" value="NZ_PXYL01000001.1"/>
</dbReference>
<proteinExistence type="predicted"/>
<keyword evidence="3" id="KW-1185">Reference proteome</keyword>
<keyword evidence="1" id="KW-0812">Transmembrane</keyword>
<reference evidence="2 3" key="1">
    <citation type="submission" date="2018-03" db="EMBL/GenBank/DDBJ databases">
        <title>The draft genome of Mesorhizobium soli JCM 19897.</title>
        <authorList>
            <person name="Li L."/>
            <person name="Liu L."/>
            <person name="Liang L."/>
            <person name="Wang T."/>
            <person name="Zhang X."/>
        </authorList>
    </citation>
    <scope>NUCLEOTIDE SEQUENCE [LARGE SCALE GENOMIC DNA]</scope>
    <source>
        <strain evidence="2 3">JCM 19897</strain>
    </source>
</reference>
<feature type="transmembrane region" description="Helical" evidence="1">
    <location>
        <begin position="284"/>
        <end position="303"/>
    </location>
</feature>
<comment type="caution">
    <text evidence="2">The sequence shown here is derived from an EMBL/GenBank/DDBJ whole genome shotgun (WGS) entry which is preliminary data.</text>
</comment>
<feature type="transmembrane region" description="Helical" evidence="1">
    <location>
        <begin position="146"/>
        <end position="166"/>
    </location>
</feature>
<feature type="transmembrane region" description="Helical" evidence="1">
    <location>
        <begin position="115"/>
        <end position="134"/>
    </location>
</feature>
<dbReference type="Proteomes" id="UP000240653">
    <property type="component" value="Unassembled WGS sequence"/>
</dbReference>
<accession>A0A2P7SN86</accession>
<feature type="transmembrane region" description="Helical" evidence="1">
    <location>
        <begin position="214"/>
        <end position="234"/>
    </location>
</feature>
<feature type="transmembrane region" description="Helical" evidence="1">
    <location>
        <begin position="27"/>
        <end position="48"/>
    </location>
</feature>
<feature type="transmembrane region" description="Helical" evidence="1">
    <location>
        <begin position="370"/>
        <end position="388"/>
    </location>
</feature>
<evidence type="ECO:0008006" key="4">
    <source>
        <dbReference type="Google" id="ProtNLM"/>
    </source>
</evidence>
<protein>
    <recommendedName>
        <fullName evidence="4">Low temperature requirement protein A</fullName>
    </recommendedName>
</protein>
<dbReference type="InterPro" id="IPR010640">
    <property type="entry name" value="Low_temperature_requirement_A"/>
</dbReference>
<keyword evidence="1" id="KW-1133">Transmembrane helix</keyword>